<feature type="region of interest" description="Disordered" evidence="1">
    <location>
        <begin position="1"/>
        <end position="41"/>
    </location>
</feature>
<evidence type="ECO:0000313" key="3">
    <source>
        <dbReference type="Proteomes" id="UP000324222"/>
    </source>
</evidence>
<dbReference type="Proteomes" id="UP000324222">
    <property type="component" value="Unassembled WGS sequence"/>
</dbReference>
<accession>A0A5B7CZN9</accession>
<keyword evidence="3" id="KW-1185">Reference proteome</keyword>
<sequence length="108" mass="11349">MYGRHQRPSLTPSQCTGPPPTQRGAAEVTAKTAARPGARGRHVHGCCNMLPPRPAASLSLIFPVTSITKSSSRFAPPSLSTSPLHGARVVPVLASRAAAEPTEHINHQ</sequence>
<reference evidence="2 3" key="1">
    <citation type="submission" date="2019-05" db="EMBL/GenBank/DDBJ databases">
        <title>Another draft genome of Portunus trituberculatus and its Hox gene families provides insights of decapod evolution.</title>
        <authorList>
            <person name="Jeong J.-H."/>
            <person name="Song I."/>
            <person name="Kim S."/>
            <person name="Choi T."/>
            <person name="Kim D."/>
            <person name="Ryu S."/>
            <person name="Kim W."/>
        </authorList>
    </citation>
    <scope>NUCLEOTIDE SEQUENCE [LARGE SCALE GENOMIC DNA]</scope>
    <source>
        <tissue evidence="2">Muscle</tissue>
    </source>
</reference>
<dbReference type="EMBL" id="VSRR010000246">
    <property type="protein sequence ID" value="MPC12923.1"/>
    <property type="molecule type" value="Genomic_DNA"/>
</dbReference>
<organism evidence="2 3">
    <name type="scientific">Portunus trituberculatus</name>
    <name type="common">Swimming crab</name>
    <name type="synonym">Neptunus trituberculatus</name>
    <dbReference type="NCBI Taxonomy" id="210409"/>
    <lineage>
        <taxon>Eukaryota</taxon>
        <taxon>Metazoa</taxon>
        <taxon>Ecdysozoa</taxon>
        <taxon>Arthropoda</taxon>
        <taxon>Crustacea</taxon>
        <taxon>Multicrustacea</taxon>
        <taxon>Malacostraca</taxon>
        <taxon>Eumalacostraca</taxon>
        <taxon>Eucarida</taxon>
        <taxon>Decapoda</taxon>
        <taxon>Pleocyemata</taxon>
        <taxon>Brachyura</taxon>
        <taxon>Eubrachyura</taxon>
        <taxon>Portunoidea</taxon>
        <taxon>Portunidae</taxon>
        <taxon>Portuninae</taxon>
        <taxon>Portunus</taxon>
    </lineage>
</organism>
<comment type="caution">
    <text evidence="2">The sequence shown here is derived from an EMBL/GenBank/DDBJ whole genome shotgun (WGS) entry which is preliminary data.</text>
</comment>
<evidence type="ECO:0000256" key="1">
    <source>
        <dbReference type="SAM" id="MobiDB-lite"/>
    </source>
</evidence>
<dbReference type="AlphaFoldDB" id="A0A5B7CZN9"/>
<evidence type="ECO:0000313" key="2">
    <source>
        <dbReference type="EMBL" id="MPC12923.1"/>
    </source>
</evidence>
<proteinExistence type="predicted"/>
<gene>
    <name evidence="2" type="ORF">E2C01_005639</name>
</gene>
<name>A0A5B7CZN9_PORTR</name>
<protein>
    <submittedName>
        <fullName evidence="2">Uncharacterized protein</fullName>
    </submittedName>
</protein>